<sequence>MGLRCLLGHDFGPSGVVREHEEDGSEMVVTEREIRRCRRCGEEQVLSESTEVRAIRTEGEVRSERRDADAVAPASSTQGADVGDESPLNADAAASPASEGMESASTPDATGLRNTAESVTEPDESSVAAETVPDVGPELEEADDADSNTSLIERAEAGFDDADDPEEEDAVILDDATPEREHGAWPDSGDAPEPSGAVGDGGTDPTSADGAGEDAETDDDAADDSRSLAERAAEEDAELMGGSDASAPAASEQADASDSMSAASSSASGGAWPSHEDENEDEGFSADAATAGGPGLAYGNELTPTATNGQSRSHAEDDAYETSYLDNTVEQREGDGTIVSAREDDSQSPRPGVETEYYCPNCGHTRPLDSSIRTGDICPECQQGYIAERER</sequence>
<reference evidence="2 3" key="1">
    <citation type="submission" date="2018-01" db="EMBL/GenBank/DDBJ databases">
        <title>Complete genome sequence of Salinigranum rubrum GX10T, an extremely halophilic archaeon isolated from a marine solar saltern.</title>
        <authorList>
            <person name="Han S."/>
        </authorList>
    </citation>
    <scope>NUCLEOTIDE SEQUENCE [LARGE SCALE GENOMIC DNA]</scope>
    <source>
        <strain evidence="2 3">GX10</strain>
    </source>
</reference>
<dbReference type="OrthoDB" id="205650at2157"/>
<dbReference type="AlphaFoldDB" id="A0A2I8VF37"/>
<feature type="compositionally biased region" description="Basic and acidic residues" evidence="1">
    <location>
        <begin position="50"/>
        <end position="69"/>
    </location>
</feature>
<feature type="compositionally biased region" description="Polar residues" evidence="1">
    <location>
        <begin position="103"/>
        <end position="118"/>
    </location>
</feature>
<dbReference type="EMBL" id="CP026309">
    <property type="protein sequence ID" value="AUV80542.1"/>
    <property type="molecule type" value="Genomic_DNA"/>
</dbReference>
<organism evidence="2 3">
    <name type="scientific">Salinigranum rubrum</name>
    <dbReference type="NCBI Taxonomy" id="755307"/>
    <lineage>
        <taxon>Archaea</taxon>
        <taxon>Methanobacteriati</taxon>
        <taxon>Methanobacteriota</taxon>
        <taxon>Stenosarchaea group</taxon>
        <taxon>Halobacteria</taxon>
        <taxon>Halobacteriales</taxon>
        <taxon>Haloferacaceae</taxon>
        <taxon>Salinigranum</taxon>
    </lineage>
</organism>
<dbReference type="KEGG" id="srub:C2R22_01765"/>
<evidence type="ECO:0000313" key="2">
    <source>
        <dbReference type="EMBL" id="AUV80542.1"/>
    </source>
</evidence>
<dbReference type="Pfam" id="PF23373">
    <property type="entry name" value="DUF7093"/>
    <property type="match status" value="1"/>
</dbReference>
<feature type="region of interest" description="Disordered" evidence="1">
    <location>
        <begin position="46"/>
        <end position="357"/>
    </location>
</feature>
<evidence type="ECO:0000313" key="3">
    <source>
        <dbReference type="Proteomes" id="UP000236584"/>
    </source>
</evidence>
<dbReference type="GeneID" id="35590776"/>
<keyword evidence="3" id="KW-1185">Reference proteome</keyword>
<feature type="compositionally biased region" description="Basic and acidic residues" evidence="1">
    <location>
        <begin position="223"/>
        <end position="234"/>
    </location>
</feature>
<feature type="compositionally biased region" description="Low complexity" evidence="1">
    <location>
        <begin position="243"/>
        <end position="271"/>
    </location>
</feature>
<gene>
    <name evidence="2" type="ORF">C2R22_01765</name>
</gene>
<dbReference type="InterPro" id="IPR055519">
    <property type="entry name" value="DUF7093"/>
</dbReference>
<evidence type="ECO:0000256" key="1">
    <source>
        <dbReference type="SAM" id="MobiDB-lite"/>
    </source>
</evidence>
<feature type="compositionally biased region" description="Basic and acidic residues" evidence="1">
    <location>
        <begin position="329"/>
        <end position="347"/>
    </location>
</feature>
<name>A0A2I8VF37_9EURY</name>
<feature type="compositionally biased region" description="Polar residues" evidence="1">
    <location>
        <begin position="302"/>
        <end position="312"/>
    </location>
</feature>
<dbReference type="Proteomes" id="UP000236584">
    <property type="component" value="Chromosome"/>
</dbReference>
<accession>A0A2I8VF37</accession>
<feature type="compositionally biased region" description="Acidic residues" evidence="1">
    <location>
        <begin position="211"/>
        <end position="222"/>
    </location>
</feature>
<dbReference type="RefSeq" id="WP_103424050.1">
    <property type="nucleotide sequence ID" value="NZ_CP026309.1"/>
</dbReference>
<proteinExistence type="predicted"/>
<feature type="compositionally biased region" description="Acidic residues" evidence="1">
    <location>
        <begin position="137"/>
        <end position="146"/>
    </location>
</feature>
<protein>
    <submittedName>
        <fullName evidence="2">Uncharacterized protein</fullName>
    </submittedName>
</protein>
<feature type="compositionally biased region" description="Acidic residues" evidence="1">
    <location>
        <begin position="158"/>
        <end position="172"/>
    </location>
</feature>